<protein>
    <submittedName>
        <fullName evidence="1">Uncharacterized protein</fullName>
    </submittedName>
</protein>
<dbReference type="EMBL" id="LR798319">
    <property type="protein sequence ID" value="CAB5223385.1"/>
    <property type="molecule type" value="Genomic_DNA"/>
</dbReference>
<name>A0A6J7X2N8_9CAUD</name>
<organism evidence="1">
    <name type="scientific">uncultured Caudovirales phage</name>
    <dbReference type="NCBI Taxonomy" id="2100421"/>
    <lineage>
        <taxon>Viruses</taxon>
        <taxon>Duplodnaviria</taxon>
        <taxon>Heunggongvirae</taxon>
        <taxon>Uroviricota</taxon>
        <taxon>Caudoviricetes</taxon>
        <taxon>Peduoviridae</taxon>
        <taxon>Maltschvirus</taxon>
        <taxon>Maltschvirus maltsch</taxon>
    </lineage>
</organism>
<sequence length="60" mass="6838">MDLRFLQRQKSCQACMHSVAHSEGLWCTYWDRESSGLCDAYHQAEAELSDALTIKGESNE</sequence>
<evidence type="ECO:0000313" key="1">
    <source>
        <dbReference type="EMBL" id="CAB5223385.1"/>
    </source>
</evidence>
<proteinExistence type="predicted"/>
<accession>A0A6J7X2N8</accession>
<gene>
    <name evidence="1" type="ORF">UFOVP382_37</name>
</gene>
<reference evidence="1" key="1">
    <citation type="submission" date="2020-05" db="EMBL/GenBank/DDBJ databases">
        <authorList>
            <person name="Chiriac C."/>
            <person name="Salcher M."/>
            <person name="Ghai R."/>
            <person name="Kavagutti S V."/>
        </authorList>
    </citation>
    <scope>NUCLEOTIDE SEQUENCE</scope>
</reference>